<dbReference type="SUPFAM" id="SSF75304">
    <property type="entry name" value="Amidase signature (AS) enzymes"/>
    <property type="match status" value="1"/>
</dbReference>
<dbReference type="PANTHER" id="PTHR11895:SF7">
    <property type="entry name" value="GLUTAMYL-TRNA(GLN) AMIDOTRANSFERASE SUBUNIT A, MITOCHONDRIAL"/>
    <property type="match status" value="1"/>
</dbReference>
<dbReference type="EC" id="6.3.5.7" evidence="3"/>
<evidence type="ECO:0000256" key="1">
    <source>
        <dbReference type="ARBA" id="ARBA00009199"/>
    </source>
</evidence>
<proteinExistence type="inferred from homology"/>
<dbReference type="AlphaFoldDB" id="A0A932CN75"/>
<dbReference type="Proteomes" id="UP000769766">
    <property type="component" value="Unassembled WGS sequence"/>
</dbReference>
<dbReference type="InterPro" id="IPR036928">
    <property type="entry name" value="AS_sf"/>
</dbReference>
<sequence length="472" mass="50445">MDPKQLCFLTVRELSERIRQKEISPVEVTQAYLDRVKAVDPQIRAYVTLTEEEARREAKEAEQAILAGGYRGPFHGVPIAHKDLFCTRGIRTTGGSGIFRDYVPSYDAGVVERMREAGAISLGKVNTHEFGLGATTQNPHTGCTRNPWDPERIPGGSSGGSGAAVAAGLCAAATGNDGGGSIRIPSSLCGIVGLKPTFGRVSNYGGFPWVGLWSVCHSGPMVHSVEDAALMLQALAGYDPRDPASRDIPVPDYTAGLNGGVKGLRLGIPRDYFYERLAPEVAEAAKAALQVLEGLGASLEEVSLPHIRYAYPALLAILSEASCAQDRLLRTHSLQELGPGVRTLAVLGFFVSTAVYLKAQQVRRLLLQELQEVFQKVDALVTPTLPLAAVKAGQATVTLGGVEEEFLDAIIRLTLPFNLTGSPALTVPCGFTASGLPIGLQVVGRAFEEAKVLRIGRAYEAATPWHERRPAI</sequence>
<dbReference type="PANTHER" id="PTHR11895">
    <property type="entry name" value="TRANSAMIDASE"/>
    <property type="match status" value="1"/>
</dbReference>
<keyword evidence="3" id="KW-0436">Ligase</keyword>
<dbReference type="GO" id="GO:0050567">
    <property type="term" value="F:glutaminyl-tRNA synthase (glutamine-hydrolyzing) activity"/>
    <property type="evidence" value="ECO:0007669"/>
    <property type="project" value="UniProtKB-EC"/>
</dbReference>
<dbReference type="Gene3D" id="3.90.1300.10">
    <property type="entry name" value="Amidase signature (AS) domain"/>
    <property type="match status" value="1"/>
</dbReference>
<name>A0A932CN75_UNCTE</name>
<feature type="domain" description="Amidase" evidence="2">
    <location>
        <begin position="27"/>
        <end position="453"/>
    </location>
</feature>
<evidence type="ECO:0000313" key="4">
    <source>
        <dbReference type="Proteomes" id="UP000769766"/>
    </source>
</evidence>
<dbReference type="Pfam" id="PF01425">
    <property type="entry name" value="Amidase"/>
    <property type="match status" value="1"/>
</dbReference>
<dbReference type="EMBL" id="JACPRF010000196">
    <property type="protein sequence ID" value="MBI2876498.1"/>
    <property type="molecule type" value="Genomic_DNA"/>
</dbReference>
<comment type="similarity">
    <text evidence="1">Belongs to the amidase family.</text>
</comment>
<dbReference type="InterPro" id="IPR020556">
    <property type="entry name" value="Amidase_CS"/>
</dbReference>
<dbReference type="InterPro" id="IPR000120">
    <property type="entry name" value="Amidase"/>
</dbReference>
<evidence type="ECO:0000259" key="2">
    <source>
        <dbReference type="Pfam" id="PF01425"/>
    </source>
</evidence>
<gene>
    <name evidence="3" type="primary">gatA</name>
    <name evidence="3" type="ORF">HYY20_06415</name>
</gene>
<evidence type="ECO:0000313" key="3">
    <source>
        <dbReference type="EMBL" id="MBI2876498.1"/>
    </source>
</evidence>
<comment type="caution">
    <text evidence="3">The sequence shown here is derived from an EMBL/GenBank/DDBJ whole genome shotgun (WGS) entry which is preliminary data.</text>
</comment>
<dbReference type="PROSITE" id="PS00571">
    <property type="entry name" value="AMIDASES"/>
    <property type="match status" value="1"/>
</dbReference>
<protein>
    <submittedName>
        <fullName evidence="3">Asp-tRNA(Asn)/Glu-tRNA(Gln) amidotransferase subunit GatA</fullName>
        <ecNumber evidence="3">6.3.5.7</ecNumber>
    </submittedName>
</protein>
<dbReference type="InterPro" id="IPR023631">
    <property type="entry name" value="Amidase_dom"/>
</dbReference>
<organism evidence="3 4">
    <name type="scientific">Tectimicrobiota bacterium</name>
    <dbReference type="NCBI Taxonomy" id="2528274"/>
    <lineage>
        <taxon>Bacteria</taxon>
        <taxon>Pseudomonadati</taxon>
        <taxon>Nitrospinota/Tectimicrobiota group</taxon>
        <taxon>Candidatus Tectimicrobiota</taxon>
    </lineage>
</organism>
<accession>A0A932CN75</accession>
<reference evidence="3" key="1">
    <citation type="submission" date="2020-07" db="EMBL/GenBank/DDBJ databases">
        <title>Huge and variable diversity of episymbiotic CPR bacteria and DPANN archaea in groundwater ecosystems.</title>
        <authorList>
            <person name="He C.Y."/>
            <person name="Keren R."/>
            <person name="Whittaker M."/>
            <person name="Farag I.F."/>
            <person name="Doudna J."/>
            <person name="Cate J.H.D."/>
            <person name="Banfield J.F."/>
        </authorList>
    </citation>
    <scope>NUCLEOTIDE SEQUENCE</scope>
    <source>
        <strain evidence="3">NC_groundwater_672_Ag_B-0.1um_62_36</strain>
    </source>
</reference>